<dbReference type="OrthoDB" id="201656at2759"/>
<dbReference type="AlphaFoldDB" id="A0A7H9B978"/>
<evidence type="ECO:0000313" key="3">
    <source>
        <dbReference type="Proteomes" id="UP000509704"/>
    </source>
</evidence>
<evidence type="ECO:0000259" key="1">
    <source>
        <dbReference type="SMART" id="SM00829"/>
    </source>
</evidence>
<sequence length="428" mass="48048">MADKIISNKDPKLEAMTVDHMSPAPKEIPIEEVTLRRVARPLRHVKYVPIKALIFYSKEGPMEFSYERKIKTPIAKNSLVVEVHDVGLNPIDMKIRNGYTKSLYGEIGLGREYSGVVSVVGEKLKSQWQVGDEVFGIYYHPHLGVGALQSSILVNPSEDPILLKPKNISFEEASGSLFCLGTAVNILDKLHKNGKLKQDSNVLINGGTSSVGMFAIQLLKNYYNLIKKITVVTTSTGSTVLKKQFTAIADDLIFVNYLNCRGKASKPLRKMIKDGKAVDYEEETGNEIVTDYTQGKYDVVLDFIGGYDILAHSTTLLHGGGAYVTTVGDYVEDYKIDVFDSWDNPSANARKMFGSLLWSYSYTHFYFDPNAKMASKNDWISRCGELLENGVVKCVIDKVYDWKQHREAFSYMATQRAQGKLIMKVERF</sequence>
<dbReference type="FunFam" id="3.90.180.10:FF:000038">
    <property type="entry name" value="Ast1p"/>
    <property type="match status" value="1"/>
</dbReference>
<dbReference type="CDD" id="cd08247">
    <property type="entry name" value="AST1_like"/>
    <property type="match status" value="1"/>
</dbReference>
<dbReference type="SMART" id="SM00829">
    <property type="entry name" value="PKS_ER"/>
    <property type="match status" value="1"/>
</dbReference>
<dbReference type="PANTHER" id="PTHR43482">
    <property type="entry name" value="PROTEIN AST1-RELATED"/>
    <property type="match status" value="1"/>
</dbReference>
<dbReference type="KEGG" id="zmk:HG535_0H01510"/>
<dbReference type="SUPFAM" id="SSF50129">
    <property type="entry name" value="GroES-like"/>
    <property type="match status" value="1"/>
</dbReference>
<dbReference type="InterPro" id="IPR036291">
    <property type="entry name" value="NAD(P)-bd_dom_sf"/>
</dbReference>
<dbReference type="GeneID" id="59238627"/>
<evidence type="ECO:0000313" key="2">
    <source>
        <dbReference type="EMBL" id="QLG74824.1"/>
    </source>
</evidence>
<dbReference type="EMBL" id="CP058611">
    <property type="protein sequence ID" value="QLG74824.1"/>
    <property type="molecule type" value="Genomic_DNA"/>
</dbReference>
<reference evidence="2 3" key="1">
    <citation type="submission" date="2020-07" db="EMBL/GenBank/DDBJ databases">
        <title>The yeast mating-type switching endonuclease HO is a domesticated member of an unorthodox homing genetic element family.</title>
        <authorList>
            <person name="Coughlan A.Y."/>
            <person name="Lombardi L."/>
            <person name="Braun-Galleani S."/>
            <person name="Martos A.R."/>
            <person name="Galeote V."/>
            <person name="Bigey F."/>
            <person name="Dequin S."/>
            <person name="Byrne K.P."/>
            <person name="Wolfe K.H."/>
        </authorList>
    </citation>
    <scope>NUCLEOTIDE SEQUENCE [LARGE SCALE GENOMIC DNA]</scope>
    <source>
        <strain evidence="2 3">NRRL Y-6702</strain>
    </source>
</reference>
<dbReference type="Pfam" id="PF13602">
    <property type="entry name" value="ADH_zinc_N_2"/>
    <property type="match status" value="1"/>
</dbReference>
<gene>
    <name evidence="2" type="ORF">HG535_0H01510</name>
</gene>
<name>A0A7H9B978_ZYGMR</name>
<dbReference type="InterPro" id="IPR052585">
    <property type="entry name" value="Lipid_raft_assoc_Zn_ADH"/>
</dbReference>
<dbReference type="PANTHER" id="PTHR43482:SF1">
    <property type="entry name" value="PROTEIN AST1-RELATED"/>
    <property type="match status" value="1"/>
</dbReference>
<protein>
    <recommendedName>
        <fullName evidence="1">Enoyl reductase (ER) domain-containing protein</fullName>
    </recommendedName>
</protein>
<proteinExistence type="predicted"/>
<keyword evidence="3" id="KW-1185">Reference proteome</keyword>
<accession>A0A7H9B978</accession>
<dbReference type="Proteomes" id="UP000509704">
    <property type="component" value="Chromosome 8"/>
</dbReference>
<dbReference type="GO" id="GO:0016491">
    <property type="term" value="F:oxidoreductase activity"/>
    <property type="evidence" value="ECO:0007669"/>
    <property type="project" value="InterPro"/>
</dbReference>
<dbReference type="InterPro" id="IPR020843">
    <property type="entry name" value="ER"/>
</dbReference>
<dbReference type="SUPFAM" id="SSF51735">
    <property type="entry name" value="NAD(P)-binding Rossmann-fold domains"/>
    <property type="match status" value="1"/>
</dbReference>
<dbReference type="InterPro" id="IPR013154">
    <property type="entry name" value="ADH-like_N"/>
</dbReference>
<dbReference type="Gene3D" id="3.90.180.10">
    <property type="entry name" value="Medium-chain alcohol dehydrogenases, catalytic domain"/>
    <property type="match status" value="2"/>
</dbReference>
<feature type="domain" description="Enoyl reductase (ER)" evidence="1">
    <location>
        <begin position="60"/>
        <end position="423"/>
    </location>
</feature>
<dbReference type="Pfam" id="PF08240">
    <property type="entry name" value="ADH_N"/>
    <property type="match status" value="1"/>
</dbReference>
<dbReference type="RefSeq" id="XP_037146549.1">
    <property type="nucleotide sequence ID" value="XM_037290654.1"/>
</dbReference>
<dbReference type="Gene3D" id="3.40.50.720">
    <property type="entry name" value="NAD(P)-binding Rossmann-like Domain"/>
    <property type="match status" value="2"/>
</dbReference>
<organism evidence="2 3">
    <name type="scientific">Zygotorulaspora mrakii</name>
    <name type="common">Zygosaccharomyces mrakii</name>
    <dbReference type="NCBI Taxonomy" id="42260"/>
    <lineage>
        <taxon>Eukaryota</taxon>
        <taxon>Fungi</taxon>
        <taxon>Dikarya</taxon>
        <taxon>Ascomycota</taxon>
        <taxon>Saccharomycotina</taxon>
        <taxon>Saccharomycetes</taxon>
        <taxon>Saccharomycetales</taxon>
        <taxon>Saccharomycetaceae</taxon>
        <taxon>Zygotorulaspora</taxon>
    </lineage>
</organism>
<dbReference type="InterPro" id="IPR011032">
    <property type="entry name" value="GroES-like_sf"/>
</dbReference>